<evidence type="ECO:0000313" key="2">
    <source>
        <dbReference type="Proteomes" id="UP000799118"/>
    </source>
</evidence>
<accession>A0A6A4HLT9</accession>
<protein>
    <recommendedName>
        <fullName evidence="3">RRM domain-containing protein</fullName>
    </recommendedName>
</protein>
<dbReference type="AlphaFoldDB" id="A0A6A4HLT9"/>
<dbReference type="InterPro" id="IPR012677">
    <property type="entry name" value="Nucleotide-bd_a/b_plait_sf"/>
</dbReference>
<name>A0A6A4HLT9_9AGAR</name>
<sequence length="148" mass="16273">MGFVNCKSIDDATTVKDALDQTETPAGHTLHLKFSNPLPHPPSTNLHLTGYAGDEADLWAALSSYNEKTLGIRLLSNDMGFIYFRSIDDATTVKDALDQTQTPAGHVLNLKFSKSRIRKTDVSRISNFLNTASGDKWASMMKRDEGIA</sequence>
<evidence type="ECO:0000313" key="1">
    <source>
        <dbReference type="EMBL" id="KAE9399429.1"/>
    </source>
</evidence>
<dbReference type="GO" id="GO:0003676">
    <property type="term" value="F:nucleic acid binding"/>
    <property type="evidence" value="ECO:0007669"/>
    <property type="project" value="InterPro"/>
</dbReference>
<dbReference type="Gene3D" id="3.30.70.330">
    <property type="match status" value="1"/>
</dbReference>
<dbReference type="SUPFAM" id="SSF54928">
    <property type="entry name" value="RNA-binding domain, RBD"/>
    <property type="match status" value="1"/>
</dbReference>
<dbReference type="Proteomes" id="UP000799118">
    <property type="component" value="Unassembled WGS sequence"/>
</dbReference>
<reference evidence="1" key="1">
    <citation type="journal article" date="2019" name="Environ. Microbiol.">
        <title>Fungal ecological strategies reflected in gene transcription - a case study of two litter decomposers.</title>
        <authorList>
            <person name="Barbi F."/>
            <person name="Kohler A."/>
            <person name="Barry K."/>
            <person name="Baskaran P."/>
            <person name="Daum C."/>
            <person name="Fauchery L."/>
            <person name="Ihrmark K."/>
            <person name="Kuo A."/>
            <person name="LaButti K."/>
            <person name="Lipzen A."/>
            <person name="Morin E."/>
            <person name="Grigoriev I.V."/>
            <person name="Henrissat B."/>
            <person name="Lindahl B."/>
            <person name="Martin F."/>
        </authorList>
    </citation>
    <scope>NUCLEOTIDE SEQUENCE</scope>
    <source>
        <strain evidence="1">JB14</strain>
    </source>
</reference>
<gene>
    <name evidence="1" type="ORF">BT96DRAFT_920211</name>
</gene>
<organism evidence="1 2">
    <name type="scientific">Gymnopus androsaceus JB14</name>
    <dbReference type="NCBI Taxonomy" id="1447944"/>
    <lineage>
        <taxon>Eukaryota</taxon>
        <taxon>Fungi</taxon>
        <taxon>Dikarya</taxon>
        <taxon>Basidiomycota</taxon>
        <taxon>Agaricomycotina</taxon>
        <taxon>Agaricomycetes</taxon>
        <taxon>Agaricomycetidae</taxon>
        <taxon>Agaricales</taxon>
        <taxon>Marasmiineae</taxon>
        <taxon>Omphalotaceae</taxon>
        <taxon>Gymnopus</taxon>
    </lineage>
</organism>
<evidence type="ECO:0008006" key="3">
    <source>
        <dbReference type="Google" id="ProtNLM"/>
    </source>
</evidence>
<dbReference type="EMBL" id="ML769470">
    <property type="protein sequence ID" value="KAE9399429.1"/>
    <property type="molecule type" value="Genomic_DNA"/>
</dbReference>
<proteinExistence type="predicted"/>
<dbReference type="OrthoDB" id="439808at2759"/>
<keyword evidence="2" id="KW-1185">Reference proteome</keyword>
<dbReference type="InterPro" id="IPR035979">
    <property type="entry name" value="RBD_domain_sf"/>
</dbReference>